<dbReference type="InterPro" id="IPR017972">
    <property type="entry name" value="Cyt_P450_CS"/>
</dbReference>
<dbReference type="OrthoDB" id="1470350at2759"/>
<keyword evidence="10" id="KW-1185">Reference proteome</keyword>
<evidence type="ECO:0000313" key="10">
    <source>
        <dbReference type="Proteomes" id="UP000244855"/>
    </source>
</evidence>
<evidence type="ECO:0000256" key="5">
    <source>
        <dbReference type="ARBA" id="ARBA00023004"/>
    </source>
</evidence>
<accession>A0A2V1E5M5</accession>
<dbReference type="PROSITE" id="PS00086">
    <property type="entry name" value="CYTOCHROME_P450"/>
    <property type="match status" value="1"/>
</dbReference>
<dbReference type="GO" id="GO:0005506">
    <property type="term" value="F:iron ion binding"/>
    <property type="evidence" value="ECO:0007669"/>
    <property type="project" value="InterPro"/>
</dbReference>
<keyword evidence="8" id="KW-0472">Membrane</keyword>
<dbReference type="GO" id="GO:0020037">
    <property type="term" value="F:heme binding"/>
    <property type="evidence" value="ECO:0007669"/>
    <property type="project" value="InterPro"/>
</dbReference>
<dbReference type="Pfam" id="PF00067">
    <property type="entry name" value="p450"/>
    <property type="match status" value="1"/>
</dbReference>
<evidence type="ECO:0000256" key="3">
    <source>
        <dbReference type="ARBA" id="ARBA00022617"/>
    </source>
</evidence>
<proteinExistence type="inferred from homology"/>
<dbReference type="EMBL" id="KZ805312">
    <property type="protein sequence ID" value="PVI05781.1"/>
    <property type="molecule type" value="Genomic_DNA"/>
</dbReference>
<keyword evidence="7" id="KW-0503">Monooxygenase</keyword>
<evidence type="ECO:0000256" key="7">
    <source>
        <dbReference type="RuleBase" id="RU000461"/>
    </source>
</evidence>
<evidence type="ECO:0000256" key="1">
    <source>
        <dbReference type="ARBA" id="ARBA00001971"/>
    </source>
</evidence>
<keyword evidence="4 6" id="KW-0479">Metal-binding</keyword>
<reference evidence="9 10" key="1">
    <citation type="journal article" date="2018" name="Sci. Rep.">
        <title>Comparative genomics provides insights into the lifestyle and reveals functional heterogeneity of dark septate endophytic fungi.</title>
        <authorList>
            <person name="Knapp D.G."/>
            <person name="Nemeth J.B."/>
            <person name="Barry K."/>
            <person name="Hainaut M."/>
            <person name="Henrissat B."/>
            <person name="Johnson J."/>
            <person name="Kuo A."/>
            <person name="Lim J.H.P."/>
            <person name="Lipzen A."/>
            <person name="Nolan M."/>
            <person name="Ohm R.A."/>
            <person name="Tamas L."/>
            <person name="Grigoriev I.V."/>
            <person name="Spatafora J.W."/>
            <person name="Nagy L.G."/>
            <person name="Kovacs G.M."/>
        </authorList>
    </citation>
    <scope>NUCLEOTIDE SEQUENCE [LARGE SCALE GENOMIC DNA]</scope>
    <source>
        <strain evidence="9 10">DSE2036</strain>
    </source>
</reference>
<keyword evidence="3 6" id="KW-0349">Heme</keyword>
<dbReference type="InterPro" id="IPR050121">
    <property type="entry name" value="Cytochrome_P450_monoxygenase"/>
</dbReference>
<dbReference type="PRINTS" id="PR00463">
    <property type="entry name" value="EP450I"/>
</dbReference>
<keyword evidence="8" id="KW-1133">Transmembrane helix</keyword>
<dbReference type="STRING" id="97972.A0A2V1E5M5"/>
<evidence type="ECO:0000256" key="6">
    <source>
        <dbReference type="PIRSR" id="PIRSR602401-1"/>
    </source>
</evidence>
<organism evidence="9 10">
    <name type="scientific">Periconia macrospinosa</name>
    <dbReference type="NCBI Taxonomy" id="97972"/>
    <lineage>
        <taxon>Eukaryota</taxon>
        <taxon>Fungi</taxon>
        <taxon>Dikarya</taxon>
        <taxon>Ascomycota</taxon>
        <taxon>Pezizomycotina</taxon>
        <taxon>Dothideomycetes</taxon>
        <taxon>Pleosporomycetidae</taxon>
        <taxon>Pleosporales</taxon>
        <taxon>Massarineae</taxon>
        <taxon>Periconiaceae</taxon>
        <taxon>Periconia</taxon>
    </lineage>
</organism>
<dbReference type="AlphaFoldDB" id="A0A2V1E5M5"/>
<gene>
    <name evidence="9" type="ORF">DM02DRAFT_668118</name>
</gene>
<feature type="binding site" description="axial binding residue" evidence="6">
    <location>
        <position position="452"/>
    </location>
    <ligand>
        <name>heme</name>
        <dbReference type="ChEBI" id="CHEBI:30413"/>
    </ligand>
    <ligandPart>
        <name>Fe</name>
        <dbReference type="ChEBI" id="CHEBI:18248"/>
    </ligandPart>
</feature>
<dbReference type="PANTHER" id="PTHR24305:SF210">
    <property type="entry name" value="CYTOCHROME P450 MONOOXYGENASE ASQL-RELATED"/>
    <property type="match status" value="1"/>
</dbReference>
<comment type="similarity">
    <text evidence="2 7">Belongs to the cytochrome P450 family.</text>
</comment>
<dbReference type="InterPro" id="IPR036396">
    <property type="entry name" value="Cyt_P450_sf"/>
</dbReference>
<evidence type="ECO:0000256" key="8">
    <source>
        <dbReference type="SAM" id="Phobius"/>
    </source>
</evidence>
<keyword evidence="8" id="KW-0812">Transmembrane</keyword>
<dbReference type="Proteomes" id="UP000244855">
    <property type="component" value="Unassembled WGS sequence"/>
</dbReference>
<dbReference type="GO" id="GO:0004497">
    <property type="term" value="F:monooxygenase activity"/>
    <property type="evidence" value="ECO:0007669"/>
    <property type="project" value="UniProtKB-KW"/>
</dbReference>
<dbReference type="GO" id="GO:0016705">
    <property type="term" value="F:oxidoreductase activity, acting on paired donors, with incorporation or reduction of molecular oxygen"/>
    <property type="evidence" value="ECO:0007669"/>
    <property type="project" value="InterPro"/>
</dbReference>
<name>A0A2V1E5M5_9PLEO</name>
<dbReference type="PRINTS" id="PR00385">
    <property type="entry name" value="P450"/>
</dbReference>
<keyword evidence="5 6" id="KW-0408">Iron</keyword>
<evidence type="ECO:0000313" key="9">
    <source>
        <dbReference type="EMBL" id="PVI05781.1"/>
    </source>
</evidence>
<protein>
    <submittedName>
        <fullName evidence="9">Cytochrome P450</fullName>
    </submittedName>
</protein>
<evidence type="ECO:0000256" key="4">
    <source>
        <dbReference type="ARBA" id="ARBA00022723"/>
    </source>
</evidence>
<dbReference type="Gene3D" id="1.10.630.10">
    <property type="entry name" value="Cytochrome P450"/>
    <property type="match status" value="1"/>
</dbReference>
<feature type="transmembrane region" description="Helical" evidence="8">
    <location>
        <begin position="17"/>
        <end position="43"/>
    </location>
</feature>
<dbReference type="InterPro" id="IPR001128">
    <property type="entry name" value="Cyt_P450"/>
</dbReference>
<comment type="cofactor">
    <cofactor evidence="1 6">
        <name>heme</name>
        <dbReference type="ChEBI" id="CHEBI:30413"/>
    </cofactor>
</comment>
<dbReference type="PANTHER" id="PTHR24305">
    <property type="entry name" value="CYTOCHROME P450"/>
    <property type="match status" value="1"/>
</dbReference>
<dbReference type="SUPFAM" id="SSF48264">
    <property type="entry name" value="Cytochrome P450"/>
    <property type="match status" value="1"/>
</dbReference>
<sequence>MDHFTSGSVVASDRYGYLLRLIIAIPIFFVLKFSVTLIYNVLFHPLRKYPGPKLAAATDLLHAYYSIKGAEIDWTARMHEQYGEVVRLGPNKLSYTKPEAWRDITGHRTGGRQENSKDPNFYTPDLNGEYNLAGTFDSKDHGKIRRVFSNAFSDKALKLQEGLIRGYVNKLVSNMKDTVEENPSARMNGVKLYNCTTFDVMGDLTFGESLGMLESSEYTPWVRAVFDSIKIAAIFRILVTCCPWVGRLMEAFMPKSLRDLRQSHFDHTIQRVNRRLENDGDSHKPDIWSLVLTKGQEVLAVPQMHANAAMFMIAGTETTATLLSGLTYLLLKHPEKMRKVVDEVRSLTFDDLSLDTLPQLPYLNACFEEGLRCYPPVPNGLPRETPKGGNVICGEWVPEKTAVFVSPKAAFSSEKNFKDAKSFVPERWLPNTGYENDKREVFQPFSFGPRNCLGKNLAYHEMRIILATVLWHFDLELCPESNAWMEQETYVFWEKPPLWIKAKIVR</sequence>
<dbReference type="InterPro" id="IPR002401">
    <property type="entry name" value="Cyt_P450_E_grp-I"/>
</dbReference>
<evidence type="ECO:0000256" key="2">
    <source>
        <dbReference type="ARBA" id="ARBA00010617"/>
    </source>
</evidence>
<dbReference type="CDD" id="cd11058">
    <property type="entry name" value="CYP60B-like"/>
    <property type="match status" value="1"/>
</dbReference>
<keyword evidence="7" id="KW-0560">Oxidoreductase</keyword>